<protein>
    <submittedName>
        <fullName evidence="2">Uncharacterized protein</fullName>
    </submittedName>
</protein>
<proteinExistence type="predicted"/>
<keyword evidence="3" id="KW-1185">Reference proteome</keyword>
<feature type="chain" id="PRO_5043049889" evidence="1">
    <location>
        <begin position="26"/>
        <end position="443"/>
    </location>
</feature>
<organism evidence="2 3">
    <name type="scientific">Aetokthonos hydrillicola Thurmond2011</name>
    <dbReference type="NCBI Taxonomy" id="2712845"/>
    <lineage>
        <taxon>Bacteria</taxon>
        <taxon>Bacillati</taxon>
        <taxon>Cyanobacteriota</taxon>
        <taxon>Cyanophyceae</taxon>
        <taxon>Nostocales</taxon>
        <taxon>Hapalosiphonaceae</taxon>
        <taxon>Aetokthonos</taxon>
    </lineage>
</organism>
<evidence type="ECO:0000256" key="1">
    <source>
        <dbReference type="SAM" id="SignalP"/>
    </source>
</evidence>
<keyword evidence="1" id="KW-0732">Signal</keyword>
<evidence type="ECO:0000313" key="2">
    <source>
        <dbReference type="EMBL" id="MDR9898663.1"/>
    </source>
</evidence>
<dbReference type="Proteomes" id="UP000667802">
    <property type="component" value="Unassembled WGS sequence"/>
</dbReference>
<feature type="signal peptide" evidence="1">
    <location>
        <begin position="1"/>
        <end position="25"/>
    </location>
</feature>
<reference evidence="3" key="1">
    <citation type="journal article" date="2021" name="Science">
        <title>Hunting the eagle killer: A cyanobacterial neurotoxin causes vacuolar myelinopathy.</title>
        <authorList>
            <person name="Breinlinger S."/>
            <person name="Phillips T.J."/>
            <person name="Haram B.N."/>
            <person name="Mares J."/>
            <person name="Martinez Yerena J.A."/>
            <person name="Hrouzek P."/>
            <person name="Sobotka R."/>
            <person name="Henderson W.M."/>
            <person name="Schmieder P."/>
            <person name="Williams S.M."/>
            <person name="Lauderdale J.D."/>
            <person name="Wilde H.D."/>
            <person name="Gerrin W."/>
            <person name="Kust A."/>
            <person name="Washington J.W."/>
            <person name="Wagner C."/>
            <person name="Geier B."/>
            <person name="Liebeke M."/>
            <person name="Enke H."/>
            <person name="Niedermeyer T.H.J."/>
            <person name="Wilde S.B."/>
        </authorList>
    </citation>
    <scope>NUCLEOTIDE SEQUENCE [LARGE SCALE GENOMIC DNA]</scope>
    <source>
        <strain evidence="3">Thurmond2011</strain>
    </source>
</reference>
<gene>
    <name evidence="2" type="ORF">G7B40_029495</name>
</gene>
<name>A0AAP5IFG8_9CYAN</name>
<dbReference type="EMBL" id="JAALHA020000019">
    <property type="protein sequence ID" value="MDR9898663.1"/>
    <property type="molecule type" value="Genomic_DNA"/>
</dbReference>
<dbReference type="RefSeq" id="WP_208339392.1">
    <property type="nucleotide sequence ID" value="NZ_CAWQFN010000531.1"/>
</dbReference>
<comment type="caution">
    <text evidence="2">The sequence shown here is derived from an EMBL/GenBank/DDBJ whole genome shotgun (WGS) entry which is preliminary data.</text>
</comment>
<dbReference type="AlphaFoldDB" id="A0AAP5IFG8"/>
<accession>A0AAP5IFG8</accession>
<sequence length="443" mass="48002">MKISRFLLVIILCLSLVVVVSPLQAQEAQNTVTTANQTIPGAGNADATRIARKSPLVQSAQNFLAQQIDQIQDSALRQATRDAVNNTKTCITHRAGLNNSQKQKILQQLKDEGLVDTSSDGTFPGGLIAGVFPPVLEDGSACPQLPQPFFAAPGSSNNSHHAYPGGLPVHEAFNNLSDLSFADNYRSIYGQSRSDGLPIINPSADNKRNSDIYLNNDLLSAAPIWHDWAKPIVFQWNSDGTEFQELSFGGNGKTDNYGASGDSRTGGHHIIGLAESMKRGLSPEFVITQASAHSAPTLGNEYKVVNWLRTAGILAQIDPVEKGYLFQDNQKRLRLPPVRKLGSYNLTGSNSSQTNLLAEYALHNLSDADFVLSIPAVTIDQELLSAIAPQFGYNPTDTATYIKQFRNPVLTYLSAERLLIIYGNSGLDGVIAEVSKLSKKKII</sequence>
<evidence type="ECO:0000313" key="3">
    <source>
        <dbReference type="Proteomes" id="UP000667802"/>
    </source>
</evidence>